<dbReference type="InterPro" id="IPR019587">
    <property type="entry name" value="Polyketide_cyclase/dehydratase"/>
</dbReference>
<protein>
    <submittedName>
        <fullName evidence="1">Cyclase</fullName>
    </submittedName>
</protein>
<evidence type="ECO:0000313" key="1">
    <source>
        <dbReference type="EMBL" id="GII90211.1"/>
    </source>
</evidence>
<gene>
    <name evidence="1" type="ORF">Ssi02_04420</name>
</gene>
<dbReference type="Pfam" id="PF10604">
    <property type="entry name" value="Polyketide_cyc2"/>
    <property type="match status" value="1"/>
</dbReference>
<organism evidence="1 2">
    <name type="scientific">Sinosporangium siamense</name>
    <dbReference type="NCBI Taxonomy" id="1367973"/>
    <lineage>
        <taxon>Bacteria</taxon>
        <taxon>Bacillati</taxon>
        <taxon>Actinomycetota</taxon>
        <taxon>Actinomycetes</taxon>
        <taxon>Streptosporangiales</taxon>
        <taxon>Streptosporangiaceae</taxon>
        <taxon>Sinosporangium</taxon>
    </lineage>
</organism>
<dbReference type="Gene3D" id="3.30.530.20">
    <property type="match status" value="1"/>
</dbReference>
<dbReference type="SUPFAM" id="SSF55961">
    <property type="entry name" value="Bet v1-like"/>
    <property type="match status" value="1"/>
</dbReference>
<dbReference type="CDD" id="cd07819">
    <property type="entry name" value="SRPBCC_2"/>
    <property type="match status" value="1"/>
</dbReference>
<comment type="caution">
    <text evidence="1">The sequence shown here is derived from an EMBL/GenBank/DDBJ whole genome shotgun (WGS) entry which is preliminary data.</text>
</comment>
<dbReference type="InterPro" id="IPR023393">
    <property type="entry name" value="START-like_dom_sf"/>
</dbReference>
<name>A0A919V4X3_9ACTN</name>
<proteinExistence type="predicted"/>
<dbReference type="Proteomes" id="UP000606172">
    <property type="component" value="Unassembled WGS sequence"/>
</dbReference>
<dbReference type="PANTHER" id="PTHR39683">
    <property type="entry name" value="CONSERVED PROTEIN TB16.3"/>
    <property type="match status" value="1"/>
</dbReference>
<accession>A0A919V4X3</accession>
<keyword evidence="2" id="KW-1185">Reference proteome</keyword>
<dbReference type="AlphaFoldDB" id="A0A919V4X3"/>
<dbReference type="PANTHER" id="PTHR39683:SF4">
    <property type="entry name" value="COENZYME Q-BINDING PROTEIN COQ10 START DOMAIN-CONTAINING PROTEIN"/>
    <property type="match status" value="1"/>
</dbReference>
<reference evidence="1" key="1">
    <citation type="submission" date="2021-01" db="EMBL/GenBank/DDBJ databases">
        <title>Whole genome shotgun sequence of Sinosporangium siamense NBRC 109515.</title>
        <authorList>
            <person name="Komaki H."/>
            <person name="Tamura T."/>
        </authorList>
    </citation>
    <scope>NUCLEOTIDE SEQUENCE</scope>
    <source>
        <strain evidence="1">NBRC 109515</strain>
    </source>
</reference>
<sequence>MADRTSSRITIAADRPAILAVIADFPAYPQWAGQVKSAEVLSTDEEGRPAEVRFKVDAGVIVDDYTLVYEWLGDEAVTWSMVSTGRMLAALDGSYRLTPSGGGTEVVYDLSVDVKVPMLGMIRRKAEKVIVDTALKGLKKRVESA</sequence>
<dbReference type="RefSeq" id="WP_204020484.1">
    <property type="nucleotide sequence ID" value="NZ_BOOW01000006.1"/>
</dbReference>
<evidence type="ECO:0000313" key="2">
    <source>
        <dbReference type="Proteomes" id="UP000606172"/>
    </source>
</evidence>
<dbReference type="EMBL" id="BOOW01000006">
    <property type="protein sequence ID" value="GII90211.1"/>
    <property type="molecule type" value="Genomic_DNA"/>
</dbReference>